<dbReference type="SUPFAM" id="SSF53756">
    <property type="entry name" value="UDP-Glycosyltransferase/glycogen phosphorylase"/>
    <property type="match status" value="1"/>
</dbReference>
<evidence type="ECO:0000256" key="2">
    <source>
        <dbReference type="ARBA" id="ARBA00022679"/>
    </source>
</evidence>
<dbReference type="InterPro" id="IPR006326">
    <property type="entry name" value="UDPGT_MGT-like"/>
</dbReference>
<dbReference type="InterPro" id="IPR010610">
    <property type="entry name" value="EryCIII-like_C"/>
</dbReference>
<accession>A0A5S5C235</accession>
<keyword evidence="5" id="KW-1185">Reference proteome</keyword>
<evidence type="ECO:0000313" key="4">
    <source>
        <dbReference type="EMBL" id="TYP72400.1"/>
    </source>
</evidence>
<dbReference type="CDD" id="cd03784">
    <property type="entry name" value="GT1_Gtf-like"/>
    <property type="match status" value="1"/>
</dbReference>
<name>A0A5S5C235_9BACL</name>
<dbReference type="FunFam" id="3.40.50.2000:FF:000072">
    <property type="entry name" value="Glycosyl transferase"/>
    <property type="match status" value="1"/>
</dbReference>
<protein>
    <submittedName>
        <fullName evidence="4">MGT family glycosyltransferase</fullName>
    </submittedName>
</protein>
<dbReference type="PANTHER" id="PTHR48050">
    <property type="entry name" value="STEROL 3-BETA-GLUCOSYLTRANSFERASE"/>
    <property type="match status" value="1"/>
</dbReference>
<sequence>MAKVIYFGVDLHGHVNPTLGLIRKLVERGNEVVYYCSDEFRGKIERTGATFRSYRGLLNFAMHEGSGIDTFLVFADFIMEKGRLLADRLFEEVSGLRPVCIIHDAFAYWGKELAAKLGVPGVSVFANFPFIHEMAASDPGFFMEHVLRAGDDPLYKKYKGHTDMYPKLIEKVSRMIARRHGLGEVNVINDVFGSKQPLNLIFSSRAFQLYEEAFDESYLFAGYTADPRADAEPFPMDRLDGRPLVYIAFGTILHDLGDLIEGCMKAFGGEEVQVVMSVGRQFKVEQLAGVPDNFLVMPYVPQLELLERADAFVTHGGANSIYESLCAGVPMVVVPQVFDEFMGALMVERAEAGIRLESEAFAPEPLREAVRSVLNDPAYRIGSARIGDSFRATGGLDMAVQSIIHYTEQRVNA</sequence>
<comment type="similarity">
    <text evidence="1">Belongs to the UDP-glycosyltransferase family.</text>
</comment>
<dbReference type="GO" id="GO:0016758">
    <property type="term" value="F:hexosyltransferase activity"/>
    <property type="evidence" value="ECO:0007669"/>
    <property type="project" value="InterPro"/>
</dbReference>
<comment type="caution">
    <text evidence="4">The sequence shown here is derived from an EMBL/GenBank/DDBJ whole genome shotgun (WGS) entry which is preliminary data.</text>
</comment>
<evidence type="ECO:0000256" key="1">
    <source>
        <dbReference type="ARBA" id="ARBA00009995"/>
    </source>
</evidence>
<dbReference type="Gene3D" id="3.40.50.2000">
    <property type="entry name" value="Glycogen Phosphorylase B"/>
    <property type="match status" value="2"/>
</dbReference>
<dbReference type="Proteomes" id="UP000323257">
    <property type="component" value="Unassembled WGS sequence"/>
</dbReference>
<organism evidence="4 5">
    <name type="scientific">Paenibacillus methanolicus</name>
    <dbReference type="NCBI Taxonomy" id="582686"/>
    <lineage>
        <taxon>Bacteria</taxon>
        <taxon>Bacillati</taxon>
        <taxon>Bacillota</taxon>
        <taxon>Bacilli</taxon>
        <taxon>Bacillales</taxon>
        <taxon>Paenibacillaceae</taxon>
        <taxon>Paenibacillus</taxon>
    </lineage>
</organism>
<dbReference type="EMBL" id="VNHS01000008">
    <property type="protein sequence ID" value="TYP72400.1"/>
    <property type="molecule type" value="Genomic_DNA"/>
</dbReference>
<proteinExistence type="inferred from homology"/>
<dbReference type="GO" id="GO:0008194">
    <property type="term" value="F:UDP-glycosyltransferase activity"/>
    <property type="evidence" value="ECO:0007669"/>
    <property type="project" value="InterPro"/>
</dbReference>
<dbReference type="GO" id="GO:0017000">
    <property type="term" value="P:antibiotic biosynthetic process"/>
    <property type="evidence" value="ECO:0007669"/>
    <property type="project" value="UniProtKB-ARBA"/>
</dbReference>
<dbReference type="AlphaFoldDB" id="A0A5S5C235"/>
<gene>
    <name evidence="4" type="ORF">BCM02_10854</name>
</gene>
<feature type="domain" description="Erythromycin biosynthesis protein CIII-like C-terminal" evidence="3">
    <location>
        <begin position="274"/>
        <end position="389"/>
    </location>
</feature>
<dbReference type="InterPro" id="IPR050426">
    <property type="entry name" value="Glycosyltransferase_28"/>
</dbReference>
<dbReference type="RefSeq" id="WP_187434330.1">
    <property type="nucleotide sequence ID" value="NZ_VNHS01000008.1"/>
</dbReference>
<dbReference type="InterPro" id="IPR002213">
    <property type="entry name" value="UDP_glucos_trans"/>
</dbReference>
<dbReference type="Pfam" id="PF06722">
    <property type="entry name" value="EryCIII-like_C"/>
    <property type="match status" value="1"/>
</dbReference>
<evidence type="ECO:0000313" key="5">
    <source>
        <dbReference type="Proteomes" id="UP000323257"/>
    </source>
</evidence>
<reference evidence="4 5" key="1">
    <citation type="submission" date="2019-07" db="EMBL/GenBank/DDBJ databases">
        <title>Genomic Encyclopedia of Type Strains, Phase III (KMG-III): the genomes of soil and plant-associated and newly described type strains.</title>
        <authorList>
            <person name="Whitman W."/>
        </authorList>
    </citation>
    <scope>NUCLEOTIDE SEQUENCE [LARGE SCALE GENOMIC DNA]</scope>
    <source>
        <strain evidence="4 5">BL24</strain>
    </source>
</reference>
<evidence type="ECO:0000259" key="3">
    <source>
        <dbReference type="Pfam" id="PF06722"/>
    </source>
</evidence>
<keyword evidence="2 4" id="KW-0808">Transferase</keyword>
<dbReference type="NCBIfam" id="TIGR01426">
    <property type="entry name" value="MGT"/>
    <property type="match status" value="1"/>
</dbReference>
<dbReference type="PANTHER" id="PTHR48050:SF13">
    <property type="entry name" value="STEROL 3-BETA-GLUCOSYLTRANSFERASE UGT80A2"/>
    <property type="match status" value="1"/>
</dbReference>